<dbReference type="Pfam" id="PF02074">
    <property type="entry name" value="Peptidase_M32"/>
    <property type="match status" value="1"/>
</dbReference>
<dbReference type="Proteomes" id="UP000060043">
    <property type="component" value="Chromosome"/>
</dbReference>
<dbReference type="OMA" id="IHWSHGS"/>
<dbReference type="PANTHER" id="PTHR34217:SF1">
    <property type="entry name" value="CARBOXYPEPTIDASE 1"/>
    <property type="match status" value="1"/>
</dbReference>
<comment type="function">
    <text evidence="1">Broad specificity carboxypetidase that releases amino acids sequentially from the C-terminus, including neutral, aromatic, polar and basic residues.</text>
</comment>
<name>A0A0U3H0L8_9CREN</name>
<evidence type="ECO:0000256" key="3">
    <source>
        <dbReference type="PIRSR" id="PIRSR006615-2"/>
    </source>
</evidence>
<keyword evidence="2" id="KW-0862">Zinc</keyword>
<dbReference type="EMBL" id="CP013695">
    <property type="protein sequence ID" value="ALU30918.1"/>
    <property type="molecule type" value="Genomic_DNA"/>
</dbReference>
<evidence type="ECO:0000313" key="4">
    <source>
        <dbReference type="EMBL" id="ALU30203.1"/>
    </source>
</evidence>
<evidence type="ECO:0000313" key="5">
    <source>
        <dbReference type="EMBL" id="ALU30918.1"/>
    </source>
</evidence>
<comment type="cofactor">
    <cofactor evidence="2">
        <name>Zn(2+)</name>
        <dbReference type="ChEBI" id="CHEBI:29105"/>
    </cofactor>
    <text evidence="2">Binds 1 zinc ion per subunit.</text>
</comment>
<dbReference type="RefSeq" id="WP_011278473.1">
    <property type="nucleotide sequence ID" value="NZ_BHWZ01000004.1"/>
</dbReference>
<feature type="binding site" evidence="2">
    <location>
        <position position="267"/>
    </location>
    <ligand>
        <name>Zn(2+)</name>
        <dbReference type="ChEBI" id="CHEBI:29105"/>
        <note>catalytic</note>
    </ligand>
</feature>
<dbReference type="EC" id="3.4.17.19" evidence="1"/>
<organism evidence="5 6">
    <name type="scientific">Sulfolobus acidocaldarius</name>
    <dbReference type="NCBI Taxonomy" id="2285"/>
    <lineage>
        <taxon>Archaea</taxon>
        <taxon>Thermoproteota</taxon>
        <taxon>Thermoprotei</taxon>
        <taxon>Sulfolobales</taxon>
        <taxon>Sulfolobaceae</taxon>
        <taxon>Sulfolobus</taxon>
    </lineage>
</organism>
<keyword evidence="1" id="KW-0121">Carboxypeptidase</keyword>
<dbReference type="PaxDb" id="1435377-SUSAZ_07865"/>
<dbReference type="STRING" id="1435377.SUSAZ_07865"/>
<dbReference type="OrthoDB" id="7244at2157"/>
<protein>
    <recommendedName>
        <fullName evidence="1">Metal-dependent carboxypeptidase</fullName>
        <ecNumber evidence="1">3.4.17.19</ecNumber>
    </recommendedName>
</protein>
<dbReference type="GO" id="GO:0046872">
    <property type="term" value="F:metal ion binding"/>
    <property type="evidence" value="ECO:0007669"/>
    <property type="project" value="UniProtKB-KW"/>
</dbReference>
<dbReference type="PRINTS" id="PR00998">
    <property type="entry name" value="CRBOXYPTASET"/>
</dbReference>
<gene>
    <name evidence="4" type="ORF">ATY89_09815</name>
    <name evidence="5" type="ORF">ATZ20_01370</name>
</gene>
<keyword evidence="1" id="KW-0378">Hydrolase</keyword>
<comment type="similarity">
    <text evidence="1">Belongs to the peptidase M32 family.</text>
</comment>
<dbReference type="AlphaFoldDB" id="A0A0U3H0L8"/>
<dbReference type="SUPFAM" id="SSF55486">
    <property type="entry name" value="Metalloproteases ('zincins'), catalytic domain"/>
    <property type="match status" value="1"/>
</dbReference>
<dbReference type="InterPro" id="IPR001333">
    <property type="entry name" value="Peptidase_M32_Taq"/>
</dbReference>
<evidence type="ECO:0000256" key="1">
    <source>
        <dbReference type="PIRNR" id="PIRNR006615"/>
    </source>
</evidence>
<dbReference type="EMBL" id="CP013694">
    <property type="protein sequence ID" value="ALU30203.1"/>
    <property type="molecule type" value="Genomic_DNA"/>
</dbReference>
<dbReference type="Gene3D" id="1.10.1370.30">
    <property type="match status" value="1"/>
</dbReference>
<proteinExistence type="inferred from homology"/>
<dbReference type="Proteomes" id="UP000065473">
    <property type="component" value="Chromosome"/>
</dbReference>
<dbReference type="GeneID" id="14552152"/>
<dbReference type="PANTHER" id="PTHR34217">
    <property type="entry name" value="METAL-DEPENDENT CARBOXYPEPTIDASE"/>
    <property type="match status" value="1"/>
</dbReference>
<accession>A0A0U3H0L8</accession>
<dbReference type="CDD" id="cd06460">
    <property type="entry name" value="M32_Taq"/>
    <property type="match status" value="1"/>
</dbReference>
<comment type="catalytic activity">
    <reaction evidence="1">
        <text>Release of a C-terminal amino acid with broad specificity, except for -Pro.</text>
        <dbReference type="EC" id="3.4.17.19"/>
    </reaction>
</comment>
<evidence type="ECO:0000256" key="2">
    <source>
        <dbReference type="PIRSR" id="PIRSR006615-1"/>
    </source>
</evidence>
<keyword evidence="1" id="KW-0482">Metalloprotease</keyword>
<keyword evidence="1" id="KW-0645">Protease</keyword>
<feature type="binding site" evidence="2">
    <location>
        <position position="263"/>
    </location>
    <ligand>
        <name>Zn(2+)</name>
        <dbReference type="ChEBI" id="CHEBI:29105"/>
        <note>catalytic</note>
    </ligand>
</feature>
<evidence type="ECO:0000313" key="6">
    <source>
        <dbReference type="Proteomes" id="UP000060043"/>
    </source>
</evidence>
<dbReference type="GO" id="GO:0006508">
    <property type="term" value="P:proteolysis"/>
    <property type="evidence" value="ECO:0007669"/>
    <property type="project" value="UniProtKB-UniRule"/>
</dbReference>
<keyword evidence="1 2" id="KW-0479">Metal-binding</keyword>
<dbReference type="GO" id="GO:0004181">
    <property type="term" value="F:metallocarboxypeptidase activity"/>
    <property type="evidence" value="ECO:0007669"/>
    <property type="project" value="UniProtKB-UniRule"/>
</dbReference>
<feature type="binding site" evidence="2">
    <location>
        <position position="293"/>
    </location>
    <ligand>
        <name>Zn(2+)</name>
        <dbReference type="ChEBI" id="CHEBI:29105"/>
        <note>catalytic</note>
    </ligand>
</feature>
<dbReference type="PROSITE" id="PS52034">
    <property type="entry name" value="PEPTIDASE_M32"/>
    <property type="match status" value="1"/>
</dbReference>
<evidence type="ECO:0000313" key="7">
    <source>
        <dbReference type="Proteomes" id="UP000065473"/>
    </source>
</evidence>
<reference evidence="6 7" key="1">
    <citation type="submission" date="2015-12" db="EMBL/GenBank/DDBJ databases">
        <title>A stable core within a dynamic pangenome in Sulfolobus acidocaldarius.</title>
        <authorList>
            <person name="Anderson R."/>
            <person name="Kouris A."/>
            <person name="Seward C."/>
            <person name="Campbell K."/>
            <person name="Whitaker R."/>
        </authorList>
    </citation>
    <scope>NUCLEOTIDE SEQUENCE [LARGE SCALE GENOMIC DNA]</scope>
    <source>
        <strain evidence="4 7">GG12-C01-09</strain>
        <strain evidence="5 6">NG05B_CO5_07</strain>
    </source>
</reference>
<sequence length="490" mass="57339">MKRFENLKELLAEYKKLWSLQYAESLMGWDIETYMPEDDAMTRGEVISTFSEIKREIYQKLGKIIERYEGKEGLNDEERGILRVLGRDYKYYSKIPLEIIQQIERVRSEATVVWRQAKAKSDYSMFKPYLEKIKDLQIKIAEYWGYEDHPYNALLDLNEEGFSIRDGDRIFSRLLPELSDIMKKVSEKGYFPKSHELEEVSYDIGRMKVVNEEVIKILEMPKGKFRLDISAHPFTVRISADDVRITTRYEGKDFRSTLFSVVHECGHAIYELGIDRELEGTPIGGGVSMGIHEAQSRFWENIIGRSREFVSLIYPKLKQNLDFLSKYNEDDIYRYFNIVRPSFIRVDADEVTYNFHIAVRYEIEKRLIGGEIKVDEIPSLWSELMEKYLGITPKNDAEGALQDIHWTGGFGYFPAYTLGNVVSGIVYSKTPNLYNLLREGKIGEIKTIMTEKIYKYGATYSPKDLLRKTFGEEYNPEGLILYLRHKYLKS</sequence>
<feature type="active site" description="Proton donor/acceptor" evidence="3">
    <location>
        <position position="264"/>
    </location>
</feature>
<dbReference type="PIRSF" id="PIRSF006615">
    <property type="entry name" value="Zn_crbxpep_Taq"/>
    <property type="match status" value="1"/>
</dbReference>